<keyword evidence="12" id="KW-1185">Reference proteome</keyword>
<dbReference type="PANTHER" id="PTHR12952:SF0">
    <property type="entry name" value="PROTEIN SYS1 HOMOLOG"/>
    <property type="match status" value="1"/>
</dbReference>
<reference evidence="11" key="1">
    <citation type="submission" date="2025-08" db="UniProtKB">
        <authorList>
            <consortium name="Ensembl"/>
        </authorList>
    </citation>
    <scope>IDENTIFICATION</scope>
</reference>
<evidence type="ECO:0000313" key="11">
    <source>
        <dbReference type="Ensembl" id="ENSJHYP00000003820.1"/>
    </source>
</evidence>
<feature type="compositionally biased region" description="Low complexity" evidence="9">
    <location>
        <begin position="142"/>
        <end position="159"/>
    </location>
</feature>
<evidence type="ECO:0000313" key="12">
    <source>
        <dbReference type="Proteomes" id="UP000694408"/>
    </source>
</evidence>
<dbReference type="GO" id="GO:0005829">
    <property type="term" value="C:cytosol"/>
    <property type="evidence" value="ECO:0007669"/>
    <property type="project" value="GOC"/>
</dbReference>
<reference evidence="11" key="2">
    <citation type="submission" date="2025-09" db="UniProtKB">
        <authorList>
            <consortium name="Ensembl"/>
        </authorList>
    </citation>
    <scope>IDENTIFICATION</scope>
</reference>
<keyword evidence="6 10" id="KW-1133">Transmembrane helix</keyword>
<evidence type="ECO:0000256" key="3">
    <source>
        <dbReference type="ARBA" id="ARBA00022448"/>
    </source>
</evidence>
<comment type="similarity">
    <text evidence="2">Belongs to the SYS1 family.</text>
</comment>
<dbReference type="GO" id="GO:0005802">
    <property type="term" value="C:trans-Golgi network"/>
    <property type="evidence" value="ECO:0007669"/>
    <property type="project" value="TreeGrafter"/>
</dbReference>
<evidence type="ECO:0000256" key="10">
    <source>
        <dbReference type="SAM" id="Phobius"/>
    </source>
</evidence>
<evidence type="ECO:0000256" key="6">
    <source>
        <dbReference type="ARBA" id="ARBA00022989"/>
    </source>
</evidence>
<feature type="region of interest" description="Disordered" evidence="9">
    <location>
        <begin position="1"/>
        <end position="160"/>
    </location>
</feature>
<dbReference type="GO" id="GO:0034067">
    <property type="term" value="P:protein localization to Golgi apparatus"/>
    <property type="evidence" value="ECO:0007669"/>
    <property type="project" value="TreeGrafter"/>
</dbReference>
<dbReference type="InterPro" id="IPR019185">
    <property type="entry name" value="Integral_membrane_SYS1-rel"/>
</dbReference>
<dbReference type="AlphaFoldDB" id="A0A8C5NJI8"/>
<evidence type="ECO:0000256" key="4">
    <source>
        <dbReference type="ARBA" id="ARBA00022692"/>
    </source>
</evidence>
<organism evidence="11 12">
    <name type="scientific">Junco hyemalis</name>
    <name type="common">Dark-eyed junco</name>
    <dbReference type="NCBI Taxonomy" id="40217"/>
    <lineage>
        <taxon>Eukaryota</taxon>
        <taxon>Metazoa</taxon>
        <taxon>Chordata</taxon>
        <taxon>Craniata</taxon>
        <taxon>Vertebrata</taxon>
        <taxon>Euteleostomi</taxon>
        <taxon>Archelosauria</taxon>
        <taxon>Archosauria</taxon>
        <taxon>Dinosauria</taxon>
        <taxon>Saurischia</taxon>
        <taxon>Theropoda</taxon>
        <taxon>Coelurosauria</taxon>
        <taxon>Aves</taxon>
        <taxon>Neognathae</taxon>
        <taxon>Neoaves</taxon>
        <taxon>Telluraves</taxon>
        <taxon>Australaves</taxon>
        <taxon>Passeriformes</taxon>
        <taxon>Passerellidae</taxon>
        <taxon>Junco</taxon>
    </lineage>
</organism>
<evidence type="ECO:0000256" key="8">
    <source>
        <dbReference type="ARBA" id="ARBA00023136"/>
    </source>
</evidence>
<proteinExistence type="inferred from homology"/>
<evidence type="ECO:0000256" key="2">
    <source>
        <dbReference type="ARBA" id="ARBA00008160"/>
    </source>
</evidence>
<keyword evidence="5" id="KW-0653">Protein transport</keyword>
<protein>
    <recommendedName>
        <fullName evidence="13">SYS1 protein</fullName>
    </recommendedName>
</protein>
<evidence type="ECO:0000256" key="1">
    <source>
        <dbReference type="ARBA" id="ARBA00004653"/>
    </source>
</evidence>
<sequence length="321" mass="33942">GHQTEPRSQEPITGGGRGSTRDSVFLATFSDEGTDRRQGTGLGPPLAGRCGRAGHWARRAAGSEVVAASRSQRAGSGSRSGSSEVGAAGGVGFAIEWGQDRGQDRDPAGSRTPSGVRIRIGIGIGAERARGSGRGSGPQRVLPPARGRSGAAPPALPSRAGGGRAMAAQFRSYVWDPALIVAQMVLLQAGYYSSLGLWLALLGTLGSTGPSLQQVFSDEILGFSTPPGRLSMMAFILNALTCALGLLYFIRRGKQCLDFTVTVHFFHLLGCWIYNSRFPSTLTWWLVHVVCTALMAAIGEYLCMRIELREIPLNSAPKSNV</sequence>
<evidence type="ECO:0008006" key="13">
    <source>
        <dbReference type="Google" id="ProtNLM"/>
    </source>
</evidence>
<feature type="compositionally biased region" description="Low complexity" evidence="9">
    <location>
        <begin position="47"/>
        <end position="86"/>
    </location>
</feature>
<comment type="subcellular location">
    <subcellularLocation>
        <location evidence="1">Golgi apparatus membrane</location>
        <topology evidence="1">Multi-pass membrane protein</topology>
    </subcellularLocation>
</comment>
<evidence type="ECO:0000256" key="7">
    <source>
        <dbReference type="ARBA" id="ARBA00023034"/>
    </source>
</evidence>
<dbReference type="GO" id="GO:0000139">
    <property type="term" value="C:Golgi membrane"/>
    <property type="evidence" value="ECO:0007669"/>
    <property type="project" value="UniProtKB-SubCell"/>
</dbReference>
<keyword evidence="3" id="KW-0813">Transport</keyword>
<keyword evidence="7" id="KW-0333">Golgi apparatus</keyword>
<keyword evidence="8 10" id="KW-0472">Membrane</keyword>
<feature type="transmembrane region" description="Helical" evidence="10">
    <location>
        <begin position="282"/>
        <end position="303"/>
    </location>
</feature>
<name>A0A8C5NJI8_JUNHY</name>
<dbReference type="Ensembl" id="ENSJHYT00000004680.1">
    <property type="protein sequence ID" value="ENSJHYP00000003820.1"/>
    <property type="gene ID" value="ENSJHYG00000003142.1"/>
</dbReference>
<feature type="transmembrane region" description="Helical" evidence="10">
    <location>
        <begin position="257"/>
        <end position="276"/>
    </location>
</feature>
<evidence type="ECO:0000256" key="9">
    <source>
        <dbReference type="SAM" id="MobiDB-lite"/>
    </source>
</evidence>
<accession>A0A8C5NJI8</accession>
<dbReference type="Proteomes" id="UP000694408">
    <property type="component" value="Unplaced"/>
</dbReference>
<feature type="compositionally biased region" description="Basic and acidic residues" evidence="9">
    <location>
        <begin position="98"/>
        <end position="108"/>
    </location>
</feature>
<evidence type="ECO:0000256" key="5">
    <source>
        <dbReference type="ARBA" id="ARBA00022927"/>
    </source>
</evidence>
<keyword evidence="4 10" id="KW-0812">Transmembrane</keyword>
<dbReference type="PANTHER" id="PTHR12952">
    <property type="entry name" value="SYS1"/>
    <property type="match status" value="1"/>
</dbReference>
<dbReference type="GO" id="GO:0006895">
    <property type="term" value="P:Golgi to endosome transport"/>
    <property type="evidence" value="ECO:0007669"/>
    <property type="project" value="TreeGrafter"/>
</dbReference>
<feature type="transmembrane region" description="Helical" evidence="10">
    <location>
        <begin position="173"/>
        <end position="192"/>
    </location>
</feature>
<dbReference type="Pfam" id="PF09801">
    <property type="entry name" value="SYS1"/>
    <property type="match status" value="1"/>
</dbReference>
<dbReference type="GO" id="GO:0043001">
    <property type="term" value="P:Golgi to plasma membrane protein transport"/>
    <property type="evidence" value="ECO:0007669"/>
    <property type="project" value="TreeGrafter"/>
</dbReference>
<feature type="transmembrane region" description="Helical" evidence="10">
    <location>
        <begin position="230"/>
        <end position="250"/>
    </location>
</feature>